<dbReference type="Proteomes" id="UP000305524">
    <property type="component" value="Unassembled WGS sequence"/>
</dbReference>
<name>A0A4U3A8V3_BACMY</name>
<sequence length="113" mass="13101">MNTFKQRLPLFTTITLISAFIISFGVGLINYIKLLYYAFELPSYPIEITYVPLILMFFSLFLGEFSFRFYSRIPALHVKNGKLFILIASHIAVDIQFLWFATAPIHAKVIPYL</sequence>
<proteinExistence type="predicted"/>
<keyword evidence="1" id="KW-1133">Transmembrane helix</keyword>
<organism evidence="2 3">
    <name type="scientific">Bacillus mycoides</name>
    <dbReference type="NCBI Taxonomy" id="1405"/>
    <lineage>
        <taxon>Bacteria</taxon>
        <taxon>Bacillati</taxon>
        <taxon>Bacillota</taxon>
        <taxon>Bacilli</taxon>
        <taxon>Bacillales</taxon>
        <taxon>Bacillaceae</taxon>
        <taxon>Bacillus</taxon>
        <taxon>Bacillus cereus group</taxon>
    </lineage>
</organism>
<dbReference type="EMBL" id="SZOD01000294">
    <property type="protein sequence ID" value="TKI84534.1"/>
    <property type="molecule type" value="Genomic_DNA"/>
</dbReference>
<evidence type="ECO:0000313" key="3">
    <source>
        <dbReference type="Proteomes" id="UP000305524"/>
    </source>
</evidence>
<comment type="caution">
    <text evidence="2">The sequence shown here is derived from an EMBL/GenBank/DDBJ whole genome shotgun (WGS) entry which is preliminary data.</text>
</comment>
<reference evidence="2 3" key="1">
    <citation type="journal article" date="2019" name="Environ. Microbiol.">
        <title>An active ?-lactamase is a part of an orchestrated cell wall stress resistance network of Bacillus subtilis and related rhizosphere species.</title>
        <authorList>
            <person name="Bucher T."/>
            <person name="Keren-Paz A."/>
            <person name="Hausser J."/>
            <person name="Olender T."/>
            <person name="Cytryn E."/>
            <person name="Kolodkin-Gal I."/>
        </authorList>
    </citation>
    <scope>NUCLEOTIDE SEQUENCE [LARGE SCALE GENOMIC DNA]</scope>
    <source>
        <strain evidence="2 3">I186</strain>
    </source>
</reference>
<keyword evidence="1" id="KW-0472">Membrane</keyword>
<evidence type="ECO:0000313" key="2">
    <source>
        <dbReference type="EMBL" id="TKI84534.1"/>
    </source>
</evidence>
<accession>A0A4U3A8V3</accession>
<feature type="transmembrane region" description="Helical" evidence="1">
    <location>
        <begin position="12"/>
        <end position="32"/>
    </location>
</feature>
<feature type="transmembrane region" description="Helical" evidence="1">
    <location>
        <begin position="83"/>
        <end position="107"/>
    </location>
</feature>
<protein>
    <submittedName>
        <fullName evidence="2">Conjugal transfer protein TraG</fullName>
    </submittedName>
</protein>
<gene>
    <name evidence="2" type="ORF">FC701_13605</name>
</gene>
<evidence type="ECO:0000256" key="1">
    <source>
        <dbReference type="SAM" id="Phobius"/>
    </source>
</evidence>
<feature type="non-terminal residue" evidence="2">
    <location>
        <position position="113"/>
    </location>
</feature>
<dbReference type="AlphaFoldDB" id="A0A4U3A8V3"/>
<feature type="transmembrane region" description="Helical" evidence="1">
    <location>
        <begin position="44"/>
        <end position="62"/>
    </location>
</feature>
<keyword evidence="1" id="KW-0812">Transmembrane</keyword>